<protein>
    <submittedName>
        <fullName evidence="2">Uncharacterized protein</fullName>
    </submittedName>
</protein>
<sequence>MLIMNNDIKLLIGSKTDQAQGASFNLDPINPWEEECKSVTHIRNCLIFAEQMGFKTLKDQSKCVQALAESHSSKIIALQKAITVTNKALIKANEAVSKLTKEKEMVDILHLEIIERRINMVKEICSELDSILQNTHFLINRLQKPFVGNHIKMNAAHHRYANEVFMQLVPTLNDVSLHLDNITWAANNDFSAAQLDCLLVKVQSCKASVQTSYHTLSQMNHGIQSLRHNSDDQADRNVSDESLSTL</sequence>
<dbReference type="GO" id="GO:0007098">
    <property type="term" value="P:centrosome cycle"/>
    <property type="evidence" value="ECO:0007669"/>
    <property type="project" value="TreeGrafter"/>
</dbReference>
<name>A0AAV2I8W8_LYMST</name>
<dbReference type="AlphaFoldDB" id="A0AAV2I8W8"/>
<evidence type="ECO:0000313" key="3">
    <source>
        <dbReference type="Proteomes" id="UP001497497"/>
    </source>
</evidence>
<dbReference type="EMBL" id="CAXITT010000476">
    <property type="protein sequence ID" value="CAL1542243.1"/>
    <property type="molecule type" value="Genomic_DNA"/>
</dbReference>
<dbReference type="PANTHER" id="PTHR16039">
    <property type="entry name" value="HAUS AUGMIN-LIKE COMPLEX SUBUNIT 2"/>
    <property type="match status" value="1"/>
</dbReference>
<organism evidence="2 3">
    <name type="scientific">Lymnaea stagnalis</name>
    <name type="common">Great pond snail</name>
    <name type="synonym">Helix stagnalis</name>
    <dbReference type="NCBI Taxonomy" id="6523"/>
    <lineage>
        <taxon>Eukaryota</taxon>
        <taxon>Metazoa</taxon>
        <taxon>Spiralia</taxon>
        <taxon>Lophotrochozoa</taxon>
        <taxon>Mollusca</taxon>
        <taxon>Gastropoda</taxon>
        <taxon>Heterobranchia</taxon>
        <taxon>Euthyneura</taxon>
        <taxon>Panpulmonata</taxon>
        <taxon>Hygrophila</taxon>
        <taxon>Lymnaeoidea</taxon>
        <taxon>Lymnaeidae</taxon>
        <taxon>Lymnaea</taxon>
    </lineage>
</organism>
<dbReference type="InterPro" id="IPR028346">
    <property type="entry name" value="HAUS2"/>
</dbReference>
<feature type="region of interest" description="Disordered" evidence="1">
    <location>
        <begin position="225"/>
        <end position="246"/>
    </location>
</feature>
<dbReference type="Pfam" id="PF15003">
    <property type="entry name" value="HAUS2"/>
    <property type="match status" value="1"/>
</dbReference>
<accession>A0AAV2I8W8</accession>
<proteinExistence type="predicted"/>
<dbReference type="GO" id="GO:0007020">
    <property type="term" value="P:microtubule nucleation"/>
    <property type="evidence" value="ECO:0007669"/>
    <property type="project" value="TreeGrafter"/>
</dbReference>
<dbReference type="GO" id="GO:0005813">
    <property type="term" value="C:centrosome"/>
    <property type="evidence" value="ECO:0007669"/>
    <property type="project" value="TreeGrafter"/>
</dbReference>
<keyword evidence="3" id="KW-1185">Reference proteome</keyword>
<gene>
    <name evidence="2" type="ORF">GSLYS_00015837001</name>
</gene>
<dbReference type="PANTHER" id="PTHR16039:SF1">
    <property type="entry name" value="HAUS AUGMIN-LIKE COMPLEX SUBUNIT 2"/>
    <property type="match status" value="1"/>
</dbReference>
<dbReference type="Proteomes" id="UP001497497">
    <property type="component" value="Unassembled WGS sequence"/>
</dbReference>
<evidence type="ECO:0000256" key="1">
    <source>
        <dbReference type="SAM" id="MobiDB-lite"/>
    </source>
</evidence>
<dbReference type="GO" id="GO:0070652">
    <property type="term" value="C:HAUS complex"/>
    <property type="evidence" value="ECO:0007669"/>
    <property type="project" value="TreeGrafter"/>
</dbReference>
<reference evidence="2 3" key="1">
    <citation type="submission" date="2024-04" db="EMBL/GenBank/DDBJ databases">
        <authorList>
            <consortium name="Genoscope - CEA"/>
            <person name="William W."/>
        </authorList>
    </citation>
    <scope>NUCLEOTIDE SEQUENCE [LARGE SCALE GENOMIC DNA]</scope>
</reference>
<feature type="compositionally biased region" description="Basic and acidic residues" evidence="1">
    <location>
        <begin position="228"/>
        <end position="239"/>
    </location>
</feature>
<comment type="caution">
    <text evidence="2">The sequence shown here is derived from an EMBL/GenBank/DDBJ whole genome shotgun (WGS) entry which is preliminary data.</text>
</comment>
<dbReference type="GO" id="GO:0051225">
    <property type="term" value="P:spindle assembly"/>
    <property type="evidence" value="ECO:0007669"/>
    <property type="project" value="InterPro"/>
</dbReference>
<evidence type="ECO:0000313" key="2">
    <source>
        <dbReference type="EMBL" id="CAL1542243.1"/>
    </source>
</evidence>
<dbReference type="GO" id="GO:1990498">
    <property type="term" value="C:mitotic spindle microtubule"/>
    <property type="evidence" value="ECO:0007669"/>
    <property type="project" value="TreeGrafter"/>
</dbReference>